<dbReference type="AlphaFoldDB" id="A0A0U3FZ02"/>
<dbReference type="GeneID" id="14552674"/>
<evidence type="ECO:0000256" key="7">
    <source>
        <dbReference type="ARBA" id="ARBA00049244"/>
    </source>
</evidence>
<dbReference type="GO" id="GO:0006261">
    <property type="term" value="P:DNA-templated DNA replication"/>
    <property type="evidence" value="ECO:0007669"/>
    <property type="project" value="TreeGrafter"/>
</dbReference>
<dbReference type="Gene3D" id="1.10.287.690">
    <property type="entry name" value="Helix hairpin bin"/>
    <property type="match status" value="1"/>
</dbReference>
<gene>
    <name evidence="9" type="ORF">ATY89_07300</name>
    <name evidence="10" type="ORF">ATZ20_10320</name>
</gene>
<dbReference type="EMBL" id="CP013694">
    <property type="protein sequence ID" value="ALU29762.1"/>
    <property type="molecule type" value="Genomic_DNA"/>
</dbReference>
<keyword evidence="5" id="KW-0239">DNA-directed DNA polymerase</keyword>
<evidence type="ECO:0000313" key="11">
    <source>
        <dbReference type="Proteomes" id="UP000060043"/>
    </source>
</evidence>
<dbReference type="InterPro" id="IPR023211">
    <property type="entry name" value="DNA_pol_palm_dom_sf"/>
</dbReference>
<reference evidence="11 12" key="1">
    <citation type="submission" date="2015-12" db="EMBL/GenBank/DDBJ databases">
        <title>A stable core within a dynamic pangenome in Sulfolobus acidocaldarius.</title>
        <authorList>
            <person name="Anderson R."/>
            <person name="Kouris A."/>
            <person name="Seward C."/>
            <person name="Campbell K."/>
            <person name="Whitaker R."/>
        </authorList>
    </citation>
    <scope>NUCLEOTIDE SEQUENCE [LARGE SCALE GENOMIC DNA]</scope>
    <source>
        <strain evidence="9 12">GG12-C01-09</strain>
        <strain evidence="10 11">NG05B_CO5_07</strain>
    </source>
</reference>
<accession>A0A0U3FZ02</accession>
<keyword evidence="3" id="KW-0808">Transferase</keyword>
<feature type="domain" description="DNA-directed DNA polymerase family B multifunctional" evidence="8">
    <location>
        <begin position="249"/>
        <end position="405"/>
    </location>
</feature>
<evidence type="ECO:0000313" key="12">
    <source>
        <dbReference type="Proteomes" id="UP000065473"/>
    </source>
</evidence>
<organism evidence="10 11">
    <name type="scientific">Sulfolobus acidocaldarius</name>
    <dbReference type="NCBI Taxonomy" id="2285"/>
    <lineage>
        <taxon>Archaea</taxon>
        <taxon>Thermoproteota</taxon>
        <taxon>Thermoprotei</taxon>
        <taxon>Sulfolobales</taxon>
        <taxon>Sulfolobaceae</taxon>
        <taxon>Sulfolobus</taxon>
    </lineage>
</organism>
<comment type="catalytic activity">
    <reaction evidence="7">
        <text>DNA(n) + a 2'-deoxyribonucleoside 5'-triphosphate = DNA(n+1) + diphosphate</text>
        <dbReference type="Rhea" id="RHEA:22508"/>
        <dbReference type="Rhea" id="RHEA-COMP:17339"/>
        <dbReference type="Rhea" id="RHEA-COMP:17340"/>
        <dbReference type="ChEBI" id="CHEBI:33019"/>
        <dbReference type="ChEBI" id="CHEBI:61560"/>
        <dbReference type="ChEBI" id="CHEBI:173112"/>
        <dbReference type="EC" id="2.7.7.7"/>
    </reaction>
</comment>
<protein>
    <recommendedName>
        <fullName evidence="2">DNA-directed DNA polymerase</fullName>
        <ecNumber evidence="2">2.7.7.7</ecNumber>
    </recommendedName>
</protein>
<evidence type="ECO:0000259" key="8">
    <source>
        <dbReference type="Pfam" id="PF00136"/>
    </source>
</evidence>
<dbReference type="STRING" id="1435377.SUSAZ_09870"/>
<dbReference type="Gene3D" id="3.90.1600.10">
    <property type="entry name" value="Palm domain of DNA polymerase"/>
    <property type="match status" value="1"/>
</dbReference>
<keyword evidence="4" id="KW-0548">Nucleotidyltransferase</keyword>
<evidence type="ECO:0000256" key="6">
    <source>
        <dbReference type="ARBA" id="ARBA00023125"/>
    </source>
</evidence>
<dbReference type="SUPFAM" id="SSF56672">
    <property type="entry name" value="DNA/RNA polymerases"/>
    <property type="match status" value="1"/>
</dbReference>
<dbReference type="InterPro" id="IPR043502">
    <property type="entry name" value="DNA/RNA_pol_sf"/>
</dbReference>
<dbReference type="Proteomes" id="UP000065473">
    <property type="component" value="Chromosome"/>
</dbReference>
<evidence type="ECO:0000256" key="4">
    <source>
        <dbReference type="ARBA" id="ARBA00022695"/>
    </source>
</evidence>
<dbReference type="SMART" id="SM00486">
    <property type="entry name" value="POLBc"/>
    <property type="match status" value="1"/>
</dbReference>
<evidence type="ECO:0000256" key="5">
    <source>
        <dbReference type="ARBA" id="ARBA00022932"/>
    </source>
</evidence>
<dbReference type="InterPro" id="IPR006172">
    <property type="entry name" value="DNA-dir_DNA_pol_B"/>
</dbReference>
<evidence type="ECO:0000313" key="9">
    <source>
        <dbReference type="EMBL" id="ALU29762.1"/>
    </source>
</evidence>
<dbReference type="PANTHER" id="PTHR10322:SF23">
    <property type="entry name" value="DNA POLYMERASE DELTA CATALYTIC SUBUNIT"/>
    <property type="match status" value="1"/>
</dbReference>
<dbReference type="GO" id="GO:0000166">
    <property type="term" value="F:nucleotide binding"/>
    <property type="evidence" value="ECO:0007669"/>
    <property type="project" value="InterPro"/>
</dbReference>
<evidence type="ECO:0000313" key="10">
    <source>
        <dbReference type="EMBL" id="ALU32499.1"/>
    </source>
</evidence>
<dbReference type="PANTHER" id="PTHR10322">
    <property type="entry name" value="DNA POLYMERASE CATALYTIC SUBUNIT"/>
    <property type="match status" value="1"/>
</dbReference>
<dbReference type="PaxDb" id="1435377-SUSAZ_09870"/>
<evidence type="ECO:0000256" key="1">
    <source>
        <dbReference type="ARBA" id="ARBA00005755"/>
    </source>
</evidence>
<name>A0A0U3FZ02_9CREN</name>
<keyword evidence="6" id="KW-0238">DNA-binding</keyword>
<evidence type="ECO:0000256" key="2">
    <source>
        <dbReference type="ARBA" id="ARBA00012417"/>
    </source>
</evidence>
<dbReference type="Pfam" id="PF00136">
    <property type="entry name" value="DNA_pol_B"/>
    <property type="match status" value="1"/>
</dbReference>
<dbReference type="OrthoDB" id="8639at2157"/>
<dbReference type="GO" id="GO:0003677">
    <property type="term" value="F:DNA binding"/>
    <property type="evidence" value="ECO:0007669"/>
    <property type="project" value="UniProtKB-KW"/>
</dbReference>
<sequence>MEGYLVDALPSYNSVVLVLDGFRKVKVRTTFPIYVITDRPEMIAQHPSVVNYNEEVWRDLEGRQIRLYKFELTDINAYYYIKKRVKTVNELPTVMSQVLHRLNALPFRKITIEESGKEKSSSAERVGNTSTRIELHPEEFPKVSFATVTSVDWYGPSPYGKRYVANINGEEEEQEGRIDDLDLKVDVAECFGIACDKVKASVKIRSKKAPVSIKGLIEWSLLSKTLIRELENSTIGKALTTNEAWIAFQRKVIIPNVVPRVEKMRTLDQLKAVDKGGLVIFPKVGCYNNVYQVDFSSMYPSLIVKYNISAETVDKCNDVETEIGHTICLKEKGIVPEALEWLVNRKEELKKFDKERAEAIKWILVASFGYLGYRNSKFGKIEAYELVTYFARKTLRRTIDLAREHGLEVLHGIIDSLIVRGDKIREFIDHTQQVTGLKLKEEKMKWVMLFNAKDGTPYPMRYLGKLENGEMKVKGLVRKNMPNIVKEFLEDVVEVMGRADTCEQIDIGEIDVIYRRYRQRVAHAEPKDYVLWVKGKPYVRGVRGFYDARKGYKGRDIFYYLHYLERSYEVILSALNGILDLR</sequence>
<dbReference type="RefSeq" id="WP_015385782.1">
    <property type="nucleotide sequence ID" value="NZ_BHWZ01000006.1"/>
</dbReference>
<dbReference type="Proteomes" id="UP000060043">
    <property type="component" value="Chromosome"/>
</dbReference>
<proteinExistence type="inferred from homology"/>
<comment type="similarity">
    <text evidence="1">Belongs to the DNA polymerase type-B family.</text>
</comment>
<dbReference type="EC" id="2.7.7.7" evidence="2"/>
<dbReference type="InterPro" id="IPR006134">
    <property type="entry name" value="DNA-dir_DNA_pol_B_multi_dom"/>
</dbReference>
<dbReference type="EMBL" id="CP013695">
    <property type="protein sequence ID" value="ALU32499.1"/>
    <property type="molecule type" value="Genomic_DNA"/>
</dbReference>
<dbReference type="GO" id="GO:0003887">
    <property type="term" value="F:DNA-directed DNA polymerase activity"/>
    <property type="evidence" value="ECO:0007669"/>
    <property type="project" value="UniProtKB-KW"/>
</dbReference>
<dbReference type="InterPro" id="IPR050240">
    <property type="entry name" value="DNA_pol_type-B"/>
</dbReference>
<evidence type="ECO:0000256" key="3">
    <source>
        <dbReference type="ARBA" id="ARBA00022679"/>
    </source>
</evidence>